<dbReference type="EMBL" id="BLAE01000048">
    <property type="protein sequence ID" value="GES13587.1"/>
    <property type="molecule type" value="Genomic_DNA"/>
</dbReference>
<dbReference type="Proteomes" id="UP000331127">
    <property type="component" value="Unassembled WGS sequence"/>
</dbReference>
<accession>A0A5M3WVT3</accession>
<protein>
    <submittedName>
        <fullName evidence="1">Uncharacterized protein</fullName>
    </submittedName>
</protein>
<keyword evidence="2" id="KW-1185">Reference proteome</keyword>
<comment type="caution">
    <text evidence="1">The sequence shown here is derived from an EMBL/GenBank/DDBJ whole genome shotgun (WGS) entry which is preliminary data.</text>
</comment>
<dbReference type="AlphaFoldDB" id="A0A5M3WVT3"/>
<name>A0A5M3WVT3_9ACTN</name>
<proteinExistence type="predicted"/>
<evidence type="ECO:0000313" key="2">
    <source>
        <dbReference type="Proteomes" id="UP000331127"/>
    </source>
</evidence>
<reference evidence="1 2" key="1">
    <citation type="submission" date="2019-10" db="EMBL/GenBank/DDBJ databases">
        <title>Whole genome shotgun sequence of Acrocarpospora macrocephala NBRC 16266.</title>
        <authorList>
            <person name="Ichikawa N."/>
            <person name="Kimura A."/>
            <person name="Kitahashi Y."/>
            <person name="Komaki H."/>
            <person name="Oguchi A."/>
        </authorList>
    </citation>
    <scope>NUCLEOTIDE SEQUENCE [LARGE SCALE GENOMIC DNA]</scope>
    <source>
        <strain evidence="1 2">NBRC 16266</strain>
    </source>
</reference>
<organism evidence="1 2">
    <name type="scientific">Acrocarpospora macrocephala</name>
    <dbReference type="NCBI Taxonomy" id="150177"/>
    <lineage>
        <taxon>Bacteria</taxon>
        <taxon>Bacillati</taxon>
        <taxon>Actinomycetota</taxon>
        <taxon>Actinomycetes</taxon>
        <taxon>Streptosporangiales</taxon>
        <taxon>Streptosporangiaceae</taxon>
        <taxon>Acrocarpospora</taxon>
    </lineage>
</organism>
<gene>
    <name evidence="1" type="ORF">Amac_071840</name>
</gene>
<sequence length="146" mass="16743">MRKPLTSVTRRELHEFGLVLYGEEPGAILPPVTDEQLMDFVVEDLETFWRPSLDHPEWWLRDIWVDLGLLTLARATVTLRTGKLITKREALDVLDQLGAPSEVVEDIRRRRYGDAAPVSEQWLARRAELTLAFLGPAIEATLKRQL</sequence>
<evidence type="ECO:0000313" key="1">
    <source>
        <dbReference type="EMBL" id="GES13587.1"/>
    </source>
</evidence>